<sequence length="93" mass="10201">MFFVYSASNEKKQGSSSLFIRFGRRRSGSSDRTWHWLSTTTQNINLLASHSADSGPASHFCTPLPLLCFLAAGCSGLWLRSADAKDGLVDVFD</sequence>
<protein>
    <submittedName>
        <fullName evidence="2">Uncharacterized protein</fullName>
    </submittedName>
</protein>
<evidence type="ECO:0000313" key="1">
    <source>
        <dbReference type="Proteomes" id="UP000887574"/>
    </source>
</evidence>
<proteinExistence type="predicted"/>
<name>A0A915CZP4_9BILA</name>
<keyword evidence="1" id="KW-1185">Reference proteome</keyword>
<evidence type="ECO:0000313" key="2">
    <source>
        <dbReference type="WBParaSite" id="jg1428"/>
    </source>
</evidence>
<accession>A0A915CZP4</accession>
<reference evidence="2" key="1">
    <citation type="submission" date="2022-11" db="UniProtKB">
        <authorList>
            <consortium name="WormBaseParasite"/>
        </authorList>
    </citation>
    <scope>IDENTIFICATION</scope>
</reference>
<dbReference type="WBParaSite" id="jg1428">
    <property type="protein sequence ID" value="jg1428"/>
    <property type="gene ID" value="jg1428"/>
</dbReference>
<organism evidence="1 2">
    <name type="scientific">Ditylenchus dipsaci</name>
    <dbReference type="NCBI Taxonomy" id="166011"/>
    <lineage>
        <taxon>Eukaryota</taxon>
        <taxon>Metazoa</taxon>
        <taxon>Ecdysozoa</taxon>
        <taxon>Nematoda</taxon>
        <taxon>Chromadorea</taxon>
        <taxon>Rhabditida</taxon>
        <taxon>Tylenchina</taxon>
        <taxon>Tylenchomorpha</taxon>
        <taxon>Sphaerularioidea</taxon>
        <taxon>Anguinidae</taxon>
        <taxon>Anguininae</taxon>
        <taxon>Ditylenchus</taxon>
    </lineage>
</organism>
<dbReference type="AlphaFoldDB" id="A0A915CZP4"/>
<dbReference type="Proteomes" id="UP000887574">
    <property type="component" value="Unplaced"/>
</dbReference>